<protein>
    <submittedName>
        <fullName evidence="1">Uncharacterized protein</fullName>
    </submittedName>
</protein>
<sequence length="66" mass="7848">MCLHRPSLAHRRQIYLHLDLRATIARMLEVRWQGGWRTRSSTTRIRREEAEAAMAPTMRREEAVCD</sequence>
<accession>A0A8T0RC59</accession>
<reference evidence="1" key="1">
    <citation type="submission" date="2020-05" db="EMBL/GenBank/DDBJ databases">
        <title>WGS assembly of Panicum virgatum.</title>
        <authorList>
            <person name="Lovell J.T."/>
            <person name="Jenkins J."/>
            <person name="Shu S."/>
            <person name="Juenger T.E."/>
            <person name="Schmutz J."/>
        </authorList>
    </citation>
    <scope>NUCLEOTIDE SEQUENCE</scope>
    <source>
        <strain evidence="1">AP13</strain>
    </source>
</reference>
<evidence type="ECO:0000313" key="1">
    <source>
        <dbReference type="EMBL" id="KAG2582670.1"/>
    </source>
</evidence>
<dbReference type="EMBL" id="CM029047">
    <property type="protein sequence ID" value="KAG2582670.1"/>
    <property type="molecule type" value="Genomic_DNA"/>
</dbReference>
<dbReference type="Proteomes" id="UP000823388">
    <property type="component" value="Chromosome 6K"/>
</dbReference>
<keyword evidence="2" id="KW-1185">Reference proteome</keyword>
<proteinExistence type="predicted"/>
<gene>
    <name evidence="1" type="ORF">PVAP13_6KG191712</name>
</gene>
<name>A0A8T0RC59_PANVG</name>
<organism evidence="1 2">
    <name type="scientific">Panicum virgatum</name>
    <name type="common">Blackwell switchgrass</name>
    <dbReference type="NCBI Taxonomy" id="38727"/>
    <lineage>
        <taxon>Eukaryota</taxon>
        <taxon>Viridiplantae</taxon>
        <taxon>Streptophyta</taxon>
        <taxon>Embryophyta</taxon>
        <taxon>Tracheophyta</taxon>
        <taxon>Spermatophyta</taxon>
        <taxon>Magnoliopsida</taxon>
        <taxon>Liliopsida</taxon>
        <taxon>Poales</taxon>
        <taxon>Poaceae</taxon>
        <taxon>PACMAD clade</taxon>
        <taxon>Panicoideae</taxon>
        <taxon>Panicodae</taxon>
        <taxon>Paniceae</taxon>
        <taxon>Panicinae</taxon>
        <taxon>Panicum</taxon>
        <taxon>Panicum sect. Hiantes</taxon>
    </lineage>
</organism>
<dbReference type="AlphaFoldDB" id="A0A8T0RC59"/>
<evidence type="ECO:0000313" key="2">
    <source>
        <dbReference type="Proteomes" id="UP000823388"/>
    </source>
</evidence>
<comment type="caution">
    <text evidence="1">The sequence shown here is derived from an EMBL/GenBank/DDBJ whole genome shotgun (WGS) entry which is preliminary data.</text>
</comment>